<evidence type="ECO:0000256" key="2">
    <source>
        <dbReference type="ARBA" id="ARBA00022737"/>
    </source>
</evidence>
<dbReference type="Pfam" id="PF22939">
    <property type="entry name" value="WHD_GPIID"/>
    <property type="match status" value="1"/>
</dbReference>
<comment type="similarity">
    <text evidence="1">Belongs to the putative lipase ROG1 family.</text>
</comment>
<feature type="domain" description="GPI inositol-deacylase winged helix" evidence="4">
    <location>
        <begin position="634"/>
        <end position="713"/>
    </location>
</feature>
<dbReference type="InterPro" id="IPR056884">
    <property type="entry name" value="NPHP3-like_N"/>
</dbReference>
<keyword evidence="7" id="KW-1185">Reference proteome</keyword>
<dbReference type="EMBL" id="KL659358">
    <property type="protein sequence ID" value="KFA69780.1"/>
    <property type="molecule type" value="Genomic_DNA"/>
</dbReference>
<evidence type="ECO:0000313" key="7">
    <source>
        <dbReference type="Proteomes" id="UP000028524"/>
    </source>
</evidence>
<accession>A0A084R0P5</accession>
<dbReference type="InParanoid" id="A0A084R0P5"/>
<dbReference type="SUPFAM" id="SSF52540">
    <property type="entry name" value="P-loop containing nucleoside triphosphate hydrolases"/>
    <property type="match status" value="1"/>
</dbReference>
<dbReference type="SUPFAM" id="SSF53474">
    <property type="entry name" value="alpha/beta-Hydrolases"/>
    <property type="match status" value="1"/>
</dbReference>
<dbReference type="InterPro" id="IPR015943">
    <property type="entry name" value="WD40/YVTN_repeat-like_dom_sf"/>
</dbReference>
<dbReference type="Gene3D" id="3.40.50.1820">
    <property type="entry name" value="alpha/beta hydrolase"/>
    <property type="match status" value="1"/>
</dbReference>
<evidence type="ECO:0000313" key="6">
    <source>
        <dbReference type="EMBL" id="KFA69780.1"/>
    </source>
</evidence>
<dbReference type="HOGENOM" id="CLU_001384_1_0_1"/>
<protein>
    <submittedName>
        <fullName evidence="6">Uncharacterized protein</fullName>
    </submittedName>
</protein>
<name>A0A084R0P5_STAC4</name>
<dbReference type="PANTHER" id="PTHR10039">
    <property type="entry name" value="AMELOGENIN"/>
    <property type="match status" value="1"/>
</dbReference>
<keyword evidence="2" id="KW-0677">Repeat</keyword>
<dbReference type="InterPro" id="IPR007751">
    <property type="entry name" value="DUF676_lipase-like"/>
</dbReference>
<evidence type="ECO:0000259" key="4">
    <source>
        <dbReference type="Pfam" id="PF22939"/>
    </source>
</evidence>
<evidence type="ECO:0000259" key="5">
    <source>
        <dbReference type="Pfam" id="PF24883"/>
    </source>
</evidence>
<sequence length="1697" mass="187865">MDAVYTKSFSSLLRHPSSIRSPLAIVHRQPDNTPPISSVEDDGGGRLGLTTIYEPPISKAVVGDFVFIHGLGGSSHKTWSHSGDERSCWPKSWLSADPDFVNIRIHVFGYSAKWKEREQTGLSISDFAHSLVAELKNDPGIRRDTSRITLIGHSMGGCVAKKAYIMANQDPSCKDLVSRFHSMVFLGTPHRGSELAPILENILTLVWAKKPFVNDLSPGSAALEDINDAFRHYASSLRLWSFYETKPVKTKFLNRIIVEKGSSTLGFPNEEIAAMNCDHRHLCKFESRLDPNYRLLRNSLHTVIDLMRQANSRDDRQTSETSFLDSFDNESFVEYGSRSMEMLNIVDTSEDDLAALQAFKEPGSCEWFTQSTSFVSWEQGSGPHILWLTGLPAAGKTVISTHVVDHLKMSGNFCSYFFFKHGKVGKATLADCFLSIAYQMAMQDVVLRHEILRALRDQTAWDRADEGVIWRKLFAGCILRADLSRHYWVIDGVDECAGFNSLFSKRLLTVTPNALRIFFSSRDLEEVARGLVTLGPNASKHCLSEKDTLRDMHLFLSARLEELDRFEQVEDLQEMCDRILNKSRGSFLWLRLVLKEFESVWTDEDMEAALEGVPSDLHEVYFRILQSIESDPRKIKLAKPILTWVVLANRPLSIEELRCAIKLDVGQTLQNLTKSIPSICGQLVSVDQSSRVQIIHETARQFLLDSNLDSRLIIHKTTSQTRLSFLLLDYLKSDVLRSQQKQMAQVIRPKTLKKVGGSAPLAPEPALLSYATHFFSEHIYRSDPDNDDLIKELHSFLKSPNSLYWIEYVVREVDFGVLTQTALNFRRYLEQKAQDIAPNTLETDFVDQWVSDLIRMAAKFRAQLQTCPSAIFRLIPSFCPHDSVLFPSEAVPSPLLVKNLPVGTWDDCLTRIDFISGHCKACAFGNGIFAVGLSTRSILMYDSVSLQRLGEIMHPDVVETLAFSPGDEFIVSCSRKNLVVWDVTTGRSILSSVLPLQPLAVTFLGTEELLLLSGASQLTKWSLETGSSETFSLYDGNGLLPDYLKEMPMHATFSPASLGEDIRLSVGYRVFPTTIWSPLELHLLGSCGTGQHGNGVVDTLFNPNPKIQALAVSYGSGNLCLYNYTTMELKFSKYNVNAYRMSWSQDGHALVVGTGFGKMKIFEFSLSQAGEFVLEPISQVNAFDNCVRGVAFSSSGLRFIAIGHRQCQVWEPATAMRKDRKLGGSNKAISQAAKRPNVLSEQSYAHITTTMVAMNNGSSILAGKSDGNVAVFSSANGLEIGIAYSHGRGAAIRKIAAAETVGLVASADEGGRVFVAILEAASGDVPTEKDAGPSDVAARVVIHRQFGRAISRLLINEAGDRLLLGGNDVDELWELPSGRLLMARESSTGADLSRNTAALPCRIVSTIYAAAHHPKDKCLFILITGDVARVFSWVDFADLTPNGGIILNRPATFASSFQETEYIVGPGMILEHNLPSGGLKKWPAEAFDPSSSLAGQPCEDPYLDELAPAVLSVLGFSGPSRLQFIDRDLWICSTELQSPTPRLTFDFASRRYRPGQNPSPFPISRDLSQSLGTFVSLAPSESPVNPGNGSFFTTRHFFALSDWCDARGMLNCAIFEKDPRKGNVQFAFAAGHCVVLIEGGTEFSQKVIPNTNGRVTRPNLNSGTLLGDSESSKHNVSNEQYWTVVSGSMYRRASNLT</sequence>
<dbReference type="SMART" id="SM00320">
    <property type="entry name" value="WD40"/>
    <property type="match status" value="3"/>
</dbReference>
<feature type="domain" description="Nephrocystin 3-like N-terminal" evidence="5">
    <location>
        <begin position="363"/>
        <end position="522"/>
    </location>
</feature>
<dbReference type="InterPro" id="IPR001680">
    <property type="entry name" value="WD40_rpt"/>
</dbReference>
<dbReference type="OrthoDB" id="194358at2759"/>
<dbReference type="PANTHER" id="PTHR10039:SF16">
    <property type="entry name" value="GPI INOSITOL-DEACYLASE"/>
    <property type="match status" value="1"/>
</dbReference>
<feature type="domain" description="DUF676" evidence="3">
    <location>
        <begin position="65"/>
        <end position="194"/>
    </location>
</feature>
<gene>
    <name evidence="6" type="ORF">S40285_02425</name>
</gene>
<proteinExistence type="inferred from homology"/>
<dbReference type="Proteomes" id="UP000028524">
    <property type="component" value="Unassembled WGS sequence"/>
</dbReference>
<evidence type="ECO:0000256" key="1">
    <source>
        <dbReference type="ARBA" id="ARBA00007920"/>
    </source>
</evidence>
<dbReference type="Gene3D" id="2.130.10.10">
    <property type="entry name" value="YVTN repeat-like/Quinoprotein amine dehydrogenase"/>
    <property type="match status" value="2"/>
</dbReference>
<organism evidence="6 7">
    <name type="scientific">Stachybotrys chlorohalonatus (strain IBT 40285)</name>
    <dbReference type="NCBI Taxonomy" id="1283841"/>
    <lineage>
        <taxon>Eukaryota</taxon>
        <taxon>Fungi</taxon>
        <taxon>Dikarya</taxon>
        <taxon>Ascomycota</taxon>
        <taxon>Pezizomycotina</taxon>
        <taxon>Sordariomycetes</taxon>
        <taxon>Hypocreomycetidae</taxon>
        <taxon>Hypocreales</taxon>
        <taxon>Stachybotryaceae</taxon>
        <taxon>Stachybotrys</taxon>
    </lineage>
</organism>
<dbReference type="OMA" id="GTWDDCL"/>
<dbReference type="InterPro" id="IPR029058">
    <property type="entry name" value="AB_hydrolase_fold"/>
</dbReference>
<dbReference type="InterPro" id="IPR054471">
    <property type="entry name" value="GPIID_WHD"/>
</dbReference>
<dbReference type="Pfam" id="PF24883">
    <property type="entry name" value="NPHP3_N"/>
    <property type="match status" value="1"/>
</dbReference>
<dbReference type="Pfam" id="PF05057">
    <property type="entry name" value="DUF676"/>
    <property type="match status" value="1"/>
</dbReference>
<evidence type="ECO:0000259" key="3">
    <source>
        <dbReference type="Pfam" id="PF05057"/>
    </source>
</evidence>
<dbReference type="InterPro" id="IPR027417">
    <property type="entry name" value="P-loop_NTPase"/>
</dbReference>
<dbReference type="InterPro" id="IPR036322">
    <property type="entry name" value="WD40_repeat_dom_sf"/>
</dbReference>
<reference evidence="6 7" key="1">
    <citation type="journal article" date="2014" name="BMC Genomics">
        <title>Comparative genome sequencing reveals chemotype-specific gene clusters in the toxigenic black mold Stachybotrys.</title>
        <authorList>
            <person name="Semeiks J."/>
            <person name="Borek D."/>
            <person name="Otwinowski Z."/>
            <person name="Grishin N.V."/>
        </authorList>
    </citation>
    <scope>NUCLEOTIDE SEQUENCE [LARGE SCALE GENOMIC DNA]</scope>
    <source>
        <strain evidence="6 7">IBT 40285</strain>
    </source>
</reference>
<dbReference type="SUPFAM" id="SSF50978">
    <property type="entry name" value="WD40 repeat-like"/>
    <property type="match status" value="1"/>
</dbReference>